<dbReference type="Proteomes" id="UP000297890">
    <property type="component" value="Unassembled WGS sequence"/>
</dbReference>
<name>A0A4Z0F7B5_9GAMM</name>
<evidence type="ECO:0000313" key="2">
    <source>
        <dbReference type="Proteomes" id="UP000297890"/>
    </source>
</evidence>
<protein>
    <submittedName>
        <fullName evidence="1">Uncharacterized protein</fullName>
    </submittedName>
</protein>
<dbReference type="AlphaFoldDB" id="A0A4Z0F7B5"/>
<dbReference type="RefSeq" id="WP_135282864.1">
    <property type="nucleotide sequence ID" value="NZ_SRIO01000030.1"/>
</dbReference>
<gene>
    <name evidence="1" type="ORF">E4680_13070</name>
</gene>
<organism evidence="1 2">
    <name type="scientific">Candidatus Macondimonas diazotrophica</name>
    <dbReference type="NCBI Taxonomy" id="2305248"/>
    <lineage>
        <taxon>Bacteria</taxon>
        <taxon>Pseudomonadati</taxon>
        <taxon>Pseudomonadota</taxon>
        <taxon>Gammaproteobacteria</taxon>
        <taxon>Chromatiales</taxon>
        <taxon>Ectothiorhodospiraceae</taxon>
        <taxon>Candidatus Macondimonas</taxon>
    </lineage>
</organism>
<dbReference type="EMBL" id="SRIO01000030">
    <property type="protein sequence ID" value="TFZ81292.1"/>
    <property type="molecule type" value="Genomic_DNA"/>
</dbReference>
<evidence type="ECO:0000313" key="1">
    <source>
        <dbReference type="EMBL" id="TFZ81292.1"/>
    </source>
</evidence>
<proteinExistence type="predicted"/>
<accession>A0A4Z0F7B5</accession>
<keyword evidence="2" id="KW-1185">Reference proteome</keyword>
<sequence length="92" mass="10613">MPFEKPFDPRKMSRRERDILRRDLTSTVASAYQARETSMERFMGAINADYPSPEEIEDTRFRYLTACEAHADALIGLRGVLITFKRDRGRGG</sequence>
<reference evidence="1 2" key="1">
    <citation type="journal article" date="2019" name="ISME J.">
        <title>Candidatus Macondimonas diazotrophica, a novel gammaproteobacterial genus dominating crude-oil-contaminated coastal sediments.</title>
        <authorList>
            <person name="Karthikeyan S."/>
            <person name="Konstantinidis K."/>
        </authorList>
    </citation>
    <scope>NUCLEOTIDE SEQUENCE [LARGE SCALE GENOMIC DNA]</scope>
    <source>
        <strain evidence="1 2">KTK01</strain>
    </source>
</reference>
<comment type="caution">
    <text evidence="1">The sequence shown here is derived from an EMBL/GenBank/DDBJ whole genome shotgun (WGS) entry which is preliminary data.</text>
</comment>